<gene>
    <name evidence="10" type="ORF">LTR16_005642</name>
</gene>
<dbReference type="Gene3D" id="1.25.10.10">
    <property type="entry name" value="Leucine-rich Repeat Variant"/>
    <property type="match status" value="1"/>
</dbReference>
<keyword evidence="5" id="KW-0493">Microtubule</keyword>
<feature type="domain" description="TOG" evidence="9">
    <location>
        <begin position="1"/>
        <end position="242"/>
    </location>
</feature>
<sequence>MEQKAASLLATLKRSSAPADAKLAQLNDVKKEIKHNRVPEASQSTIFEALRIAISQQTSTTLVASGFSTLAHYIKRLALQEGTAAVASHGPKLFPAIVERLGDARESHRTAAAQTFSDFWPFCAQEVEHIMRDEAMTGNNTRAKEASLQWAVKASNLLSFGGFRVMSKDEGMQFKSFVPHMVACLEDSDGAVRDAARTSVVELFRYCLWDRAKADLQRQLNSHSVRKSIVAQITSQLGLSSMADQPFNASTQSAPSFEQSHNTMRDSVMSEAAVAPPVEAEPMDPIYVHTQRELDDMLRDMLPSFEGKESEGNWMARDKN</sequence>
<proteinExistence type="inferred from homology"/>
<comment type="function">
    <text evidence="7">Microtubule binding protein that promotes the stabilization of dynamic microtubules. Required for mitotic spindle formation.</text>
</comment>
<keyword evidence="4" id="KW-0132">Cell division</keyword>
<evidence type="ECO:0000256" key="5">
    <source>
        <dbReference type="ARBA" id="ARBA00022701"/>
    </source>
</evidence>
<dbReference type="Proteomes" id="UP001357485">
    <property type="component" value="Unassembled WGS sequence"/>
</dbReference>
<dbReference type="InterPro" id="IPR024395">
    <property type="entry name" value="CLASP_N_dom"/>
</dbReference>
<evidence type="ECO:0000256" key="8">
    <source>
        <dbReference type="SAM" id="MobiDB-lite"/>
    </source>
</evidence>
<comment type="subcellular location">
    <subcellularLocation>
        <location evidence="1">Cytoplasm</location>
        <location evidence="1">Cytoskeleton</location>
        <location evidence="1">Spindle</location>
    </subcellularLocation>
</comment>
<dbReference type="InterPro" id="IPR011989">
    <property type="entry name" value="ARM-like"/>
</dbReference>
<feature type="compositionally biased region" description="Polar residues" evidence="8">
    <location>
        <begin position="248"/>
        <end position="262"/>
    </location>
</feature>
<evidence type="ECO:0000313" key="10">
    <source>
        <dbReference type="EMBL" id="KAK5200577.1"/>
    </source>
</evidence>
<evidence type="ECO:0000256" key="3">
    <source>
        <dbReference type="ARBA" id="ARBA00011375"/>
    </source>
</evidence>
<dbReference type="Pfam" id="PF12348">
    <property type="entry name" value="CLASP_N"/>
    <property type="match status" value="1"/>
</dbReference>
<name>A0ABR0LM81_9PEZI</name>
<accession>A0ABR0LM81</accession>
<evidence type="ECO:0000256" key="7">
    <source>
        <dbReference type="ARBA" id="ARBA00024889"/>
    </source>
</evidence>
<keyword evidence="11" id="KW-1185">Reference proteome</keyword>
<protein>
    <recommendedName>
        <fullName evidence="9">TOG domain-containing protein</fullName>
    </recommendedName>
</protein>
<dbReference type="SMART" id="SM01349">
    <property type="entry name" value="TOG"/>
    <property type="match status" value="1"/>
</dbReference>
<keyword evidence="6" id="KW-0131">Cell cycle</keyword>
<evidence type="ECO:0000259" key="9">
    <source>
        <dbReference type="SMART" id="SM01349"/>
    </source>
</evidence>
<dbReference type="InterPro" id="IPR016024">
    <property type="entry name" value="ARM-type_fold"/>
</dbReference>
<organism evidence="10 11">
    <name type="scientific">Cryomyces antarcticus</name>
    <dbReference type="NCBI Taxonomy" id="329879"/>
    <lineage>
        <taxon>Eukaryota</taxon>
        <taxon>Fungi</taxon>
        <taxon>Dikarya</taxon>
        <taxon>Ascomycota</taxon>
        <taxon>Pezizomycotina</taxon>
        <taxon>Dothideomycetes</taxon>
        <taxon>Dothideomycetes incertae sedis</taxon>
        <taxon>Cryomyces</taxon>
    </lineage>
</organism>
<dbReference type="InterPro" id="IPR034085">
    <property type="entry name" value="TOG"/>
</dbReference>
<evidence type="ECO:0000256" key="4">
    <source>
        <dbReference type="ARBA" id="ARBA00022618"/>
    </source>
</evidence>
<evidence type="ECO:0000256" key="6">
    <source>
        <dbReference type="ARBA" id="ARBA00022776"/>
    </source>
</evidence>
<feature type="non-terminal residue" evidence="10">
    <location>
        <position position="320"/>
    </location>
</feature>
<dbReference type="EMBL" id="JAVRRA010017348">
    <property type="protein sequence ID" value="KAK5200577.1"/>
    <property type="molecule type" value="Genomic_DNA"/>
</dbReference>
<comment type="caution">
    <text evidence="10">The sequence shown here is derived from an EMBL/GenBank/DDBJ whole genome shotgun (WGS) entry which is preliminary data.</text>
</comment>
<evidence type="ECO:0000256" key="1">
    <source>
        <dbReference type="ARBA" id="ARBA00004186"/>
    </source>
</evidence>
<comment type="subunit">
    <text evidence="3">Interacts with microtubules.</text>
</comment>
<comment type="similarity">
    <text evidence="2">Belongs to the CLASP family.</text>
</comment>
<reference evidence="10 11" key="1">
    <citation type="submission" date="2023-08" db="EMBL/GenBank/DDBJ databases">
        <title>Black Yeasts Isolated from many extreme environments.</title>
        <authorList>
            <person name="Coleine C."/>
            <person name="Stajich J.E."/>
            <person name="Selbmann L."/>
        </authorList>
    </citation>
    <scope>NUCLEOTIDE SEQUENCE [LARGE SCALE GENOMIC DNA]</scope>
    <source>
        <strain evidence="10 11">CCFEE 536</strain>
    </source>
</reference>
<evidence type="ECO:0000313" key="11">
    <source>
        <dbReference type="Proteomes" id="UP001357485"/>
    </source>
</evidence>
<evidence type="ECO:0000256" key="2">
    <source>
        <dbReference type="ARBA" id="ARBA00009549"/>
    </source>
</evidence>
<dbReference type="SUPFAM" id="SSF48371">
    <property type="entry name" value="ARM repeat"/>
    <property type="match status" value="1"/>
</dbReference>
<feature type="region of interest" description="Disordered" evidence="8">
    <location>
        <begin position="248"/>
        <end position="270"/>
    </location>
</feature>
<keyword evidence="6" id="KW-0498">Mitosis</keyword>